<keyword evidence="5 14" id="KW-0479">Metal-binding</keyword>
<dbReference type="GO" id="GO:0009055">
    <property type="term" value="F:electron transfer activity"/>
    <property type="evidence" value="ECO:0007669"/>
    <property type="project" value="TreeGrafter"/>
</dbReference>
<dbReference type="PROSITE" id="PS51318">
    <property type="entry name" value="TAT"/>
    <property type="match status" value="1"/>
</dbReference>
<comment type="catalytic activity">
    <reaction evidence="10">
        <text>dimethyl sulfide + a menaquinone + H2O = dimethyl sulfoxide + a menaquinol</text>
        <dbReference type="Rhea" id="RHEA:28494"/>
        <dbReference type="Rhea" id="RHEA-COMP:9537"/>
        <dbReference type="Rhea" id="RHEA-COMP:9539"/>
        <dbReference type="ChEBI" id="CHEBI:15377"/>
        <dbReference type="ChEBI" id="CHEBI:16374"/>
        <dbReference type="ChEBI" id="CHEBI:17437"/>
        <dbReference type="ChEBI" id="CHEBI:18151"/>
        <dbReference type="ChEBI" id="CHEBI:28262"/>
        <dbReference type="EC" id="1.8.5.3"/>
    </reaction>
</comment>
<evidence type="ECO:0000256" key="11">
    <source>
        <dbReference type="ARBA" id="ARBA00056722"/>
    </source>
</evidence>
<evidence type="ECO:0000256" key="9">
    <source>
        <dbReference type="ARBA" id="ARBA00049407"/>
    </source>
</evidence>
<evidence type="ECO:0000313" key="18">
    <source>
        <dbReference type="EMBL" id="TCO68259.1"/>
    </source>
</evidence>
<comment type="cofactor">
    <cofactor evidence="14">
        <name>Mo-bis(molybdopterin guanine dinucleotide)</name>
        <dbReference type="ChEBI" id="CHEBI:60539"/>
    </cofactor>
    <text evidence="14">Binds 1 molybdenum-bis(molybdopterin guanine dinucleotide) (Mo-bis-MGD) cofactor per subunit.</text>
</comment>
<evidence type="ECO:0000256" key="3">
    <source>
        <dbReference type="ARBA" id="ARBA00011885"/>
    </source>
</evidence>
<evidence type="ECO:0000259" key="16">
    <source>
        <dbReference type="Pfam" id="PF01568"/>
    </source>
</evidence>
<dbReference type="GO" id="GO:0030288">
    <property type="term" value="C:outer membrane-bounded periplasmic space"/>
    <property type="evidence" value="ECO:0007669"/>
    <property type="project" value="TreeGrafter"/>
</dbReference>
<feature type="binding site" evidence="14">
    <location>
        <position position="477"/>
    </location>
    <ligand>
        <name>Mo-bis(molybdopterin guanine dinucleotide)</name>
        <dbReference type="ChEBI" id="CHEBI:60539"/>
    </ligand>
</feature>
<dbReference type="Gene3D" id="3.90.55.10">
    <property type="entry name" value="Dimethylsulfoxide Reductase, domain 3"/>
    <property type="match status" value="1"/>
</dbReference>
<keyword evidence="7" id="KW-0574">Periplasm</keyword>
<dbReference type="NCBIfam" id="TIGR00509">
    <property type="entry name" value="bisC_fam"/>
    <property type="match status" value="1"/>
</dbReference>
<comment type="caution">
    <text evidence="18">The sequence shown here is derived from an EMBL/GenBank/DDBJ whole genome shotgun (WGS) entry which is preliminary data.</text>
</comment>
<comment type="function">
    <text evidence="11">Catalyzes the reduction of dimethyl sulfoxide (DMSO) and trimethylamine N-oxide (TMAO) to dimethyl sulfide (DMS) and trimethylamine, respectively. The terminal DMSO reductase can also use various sulfoxides and N-oxide compounds as terminal electron acceptor in addition to DMSO and TMAO.</text>
</comment>
<proteinExistence type="inferred from homology"/>
<feature type="domain" description="Molybdopterin oxidoreductase N-terminal" evidence="17">
    <location>
        <begin position="50"/>
        <end position="90"/>
    </location>
</feature>
<dbReference type="InterPro" id="IPR006311">
    <property type="entry name" value="TAT_signal"/>
</dbReference>
<dbReference type="OrthoDB" id="9759518at2"/>
<dbReference type="Proteomes" id="UP000295142">
    <property type="component" value="Unassembled WGS sequence"/>
</dbReference>
<dbReference type="FunFam" id="2.40.40.20:FF:000009">
    <property type="entry name" value="Biotin sulfoxide reductase 2"/>
    <property type="match status" value="1"/>
</dbReference>
<evidence type="ECO:0000256" key="6">
    <source>
        <dbReference type="ARBA" id="ARBA00022729"/>
    </source>
</evidence>
<keyword evidence="6" id="KW-0732">Signal</keyword>
<dbReference type="FunFam" id="3.40.228.10:FF:000003">
    <property type="entry name" value="Biotin sulfoxide reductase 2"/>
    <property type="match status" value="1"/>
</dbReference>
<feature type="binding site" evidence="14">
    <location>
        <position position="156"/>
    </location>
    <ligand>
        <name>Mo-bis(molybdopterin guanine dinucleotide)</name>
        <dbReference type="ChEBI" id="CHEBI:60539"/>
    </ligand>
</feature>
<evidence type="ECO:0000256" key="10">
    <source>
        <dbReference type="ARBA" id="ARBA00050606"/>
    </source>
</evidence>
<organism evidence="18 19">
    <name type="scientific">Rhodovulum euryhalinum</name>
    <dbReference type="NCBI Taxonomy" id="35805"/>
    <lineage>
        <taxon>Bacteria</taxon>
        <taxon>Pseudomonadati</taxon>
        <taxon>Pseudomonadota</taxon>
        <taxon>Alphaproteobacteria</taxon>
        <taxon>Rhodobacterales</taxon>
        <taxon>Paracoccaceae</taxon>
        <taxon>Rhodovulum</taxon>
    </lineage>
</organism>
<evidence type="ECO:0000259" key="15">
    <source>
        <dbReference type="Pfam" id="PF00384"/>
    </source>
</evidence>
<dbReference type="EC" id="1.8.5.3" evidence="12"/>
<feature type="binding site" evidence="14">
    <location>
        <position position="782"/>
    </location>
    <ligand>
        <name>Mo-bis(molybdopterin guanine dinucleotide)</name>
        <dbReference type="ChEBI" id="CHEBI:60539"/>
    </ligand>
</feature>
<dbReference type="Pfam" id="PF18364">
    <property type="entry name" value="Molybdopterin_N"/>
    <property type="match status" value="1"/>
</dbReference>
<evidence type="ECO:0000256" key="14">
    <source>
        <dbReference type="PIRSR" id="PIRSR606658-1"/>
    </source>
</evidence>
<feature type="binding site" evidence="14">
    <location>
        <position position="554"/>
    </location>
    <ligand>
        <name>Mo-bis(molybdopterin guanine dinucleotide)</name>
        <dbReference type="ChEBI" id="CHEBI:60539"/>
    </ligand>
</feature>
<comment type="catalytic activity">
    <reaction evidence="9">
        <text>trimethylamine + 2 Fe(III)-[cytochrome c] + H2O = trimethylamine N-oxide + 2 Fe(II)-[cytochrome c] + 3 H(+)</text>
        <dbReference type="Rhea" id="RHEA:24236"/>
        <dbReference type="Rhea" id="RHEA-COMP:10350"/>
        <dbReference type="Rhea" id="RHEA-COMP:14399"/>
        <dbReference type="ChEBI" id="CHEBI:15377"/>
        <dbReference type="ChEBI" id="CHEBI:15378"/>
        <dbReference type="ChEBI" id="CHEBI:15724"/>
        <dbReference type="ChEBI" id="CHEBI:29033"/>
        <dbReference type="ChEBI" id="CHEBI:29034"/>
        <dbReference type="ChEBI" id="CHEBI:58389"/>
        <dbReference type="EC" id="1.7.2.3"/>
    </reaction>
</comment>
<dbReference type="AlphaFoldDB" id="A0A4R2KDE9"/>
<evidence type="ECO:0000256" key="4">
    <source>
        <dbReference type="ARBA" id="ARBA00022505"/>
    </source>
</evidence>
<evidence type="ECO:0000313" key="19">
    <source>
        <dbReference type="Proteomes" id="UP000295142"/>
    </source>
</evidence>
<dbReference type="InterPro" id="IPR050612">
    <property type="entry name" value="Prok_Mopterin_Oxidored"/>
</dbReference>
<dbReference type="SUPFAM" id="SSF53706">
    <property type="entry name" value="Formate dehydrogenase/DMSO reductase, domains 1-3"/>
    <property type="match status" value="1"/>
</dbReference>
<dbReference type="Gene3D" id="3.40.50.740">
    <property type="match status" value="1"/>
</dbReference>
<dbReference type="Pfam" id="PF01568">
    <property type="entry name" value="Molydop_binding"/>
    <property type="match status" value="1"/>
</dbReference>
<comment type="subcellular location">
    <subcellularLocation>
        <location evidence="1">Periplasm</location>
    </subcellularLocation>
</comment>
<evidence type="ECO:0000256" key="1">
    <source>
        <dbReference type="ARBA" id="ARBA00004418"/>
    </source>
</evidence>
<dbReference type="NCBIfam" id="TIGR01409">
    <property type="entry name" value="TAT_signal_seq"/>
    <property type="match status" value="1"/>
</dbReference>
<feature type="domain" description="Molybdopterin oxidoreductase" evidence="15">
    <location>
        <begin position="94"/>
        <end position="563"/>
    </location>
</feature>
<evidence type="ECO:0000259" key="17">
    <source>
        <dbReference type="Pfam" id="PF18364"/>
    </source>
</evidence>
<dbReference type="Gene3D" id="3.40.228.10">
    <property type="entry name" value="Dimethylsulfoxide Reductase, domain 2"/>
    <property type="match status" value="1"/>
</dbReference>
<dbReference type="GO" id="GO:0009061">
    <property type="term" value="P:anaerobic respiration"/>
    <property type="evidence" value="ECO:0007669"/>
    <property type="project" value="TreeGrafter"/>
</dbReference>
<dbReference type="PROSITE" id="PS00490">
    <property type="entry name" value="MOLYBDOPTERIN_PROK_2"/>
    <property type="match status" value="1"/>
</dbReference>
<dbReference type="InterPro" id="IPR006657">
    <property type="entry name" value="MoPterin_dinucl-bd_dom"/>
</dbReference>
<dbReference type="EC" id="1.7.2.3" evidence="3"/>
<feature type="domain" description="Molybdopterin dinucleotide-binding" evidence="16">
    <location>
        <begin position="682"/>
        <end position="797"/>
    </location>
</feature>
<dbReference type="InterPro" id="IPR041460">
    <property type="entry name" value="Molybdopterin_N"/>
</dbReference>
<evidence type="ECO:0000256" key="5">
    <source>
        <dbReference type="ARBA" id="ARBA00022723"/>
    </source>
</evidence>
<dbReference type="GO" id="GO:0030151">
    <property type="term" value="F:molybdenum ion binding"/>
    <property type="evidence" value="ECO:0007669"/>
    <property type="project" value="TreeGrafter"/>
</dbReference>
<dbReference type="CDD" id="cd02793">
    <property type="entry name" value="MopB_CT_DMSOR-BSOR-TMAOR"/>
    <property type="match status" value="1"/>
</dbReference>
<keyword evidence="8" id="KW-0560">Oxidoreductase</keyword>
<evidence type="ECO:0000256" key="13">
    <source>
        <dbReference type="ARBA" id="ARBA00068174"/>
    </source>
</evidence>
<sequence length="824" mass="90753">MTIYPKEAFPAVSRRSFLQGAAALGALGTGAGPLLSPGAAAQTASADILSACHWGVFRGRVTDGRVTEMIPWEEDPAPSPQLAGVLDSIYSPSRIKYPMVRRAWLEQGPGADPDGRGTGDFVRVSWDEALDLVANELVRVREEHGSTSIFGGSYGWKSPGKMHNCQTLLRRLLKLEGGFTNSAGDYSTGAAQVILTHVVGSIEVYEQCTTWPVLAEHCELMVFWGANPLRNSEICWQVADHGSFAGVDLIRDSGIETISIDPIRTETAQRLGSEWIAPRPMTDVPLMLGIAHTLYTEDLHDQEFLDRYTSGFDRFLPYLLGESDGQPKTPEWAAEICEVPAEQIRDLARRFASARTMLALGYSTQRQHHGEQVHWMLVTLASMLGQIGLPGGGYGLSYHYASGGAPTHNSPILTAVSDTPGGVGGVGGPAWLAGGGSLTIPVSRLVETLLNPGATMQFNGHEIELPEIKLAYWAGGNPFAHHQDRNEMLRAWRNLETFIVNDFQWTATARHADIVLPATTSYERNDISQVGDYALSHIVPMKKLIDPVFEARSDYEIFTGIAQKLGHGYAYTEGKTEMDWIRGFYETARIEARAKGMEMPTFEAFWDSNEPLAFPLTEESRNFVRYADFRADPLLNALGTPSGRIEIFSRNIEKMNYDDCPPHPTWMEPIERLGMEGQKYPLHVASNHPRMRLHSQLCGTSLREEYAVQDREPCWMNPADAEARGLADGDVVRVFNDRGQILAGVVVTDEIRPGVVRIDEGGWFDPMNPREIGSLCRYGDVNNLTTGIATSKLAQANCGQTALVEIEKFEGELPDVLVFSDPVS</sequence>
<dbReference type="SUPFAM" id="SSF50692">
    <property type="entry name" value="ADC-like"/>
    <property type="match status" value="1"/>
</dbReference>
<comment type="similarity">
    <text evidence="2">Belongs to the prokaryotic molybdopterin-containing oxidoreductase family.</text>
</comment>
<evidence type="ECO:0000256" key="8">
    <source>
        <dbReference type="ARBA" id="ARBA00023002"/>
    </source>
</evidence>
<accession>A0A4R2KDE9</accession>
<keyword evidence="19" id="KW-1185">Reference proteome</keyword>
<reference evidence="18 19" key="1">
    <citation type="submission" date="2019-03" db="EMBL/GenBank/DDBJ databases">
        <title>Genomic Encyclopedia of Type Strains, Phase IV (KMG-IV): sequencing the most valuable type-strain genomes for metagenomic binning, comparative biology and taxonomic classification.</title>
        <authorList>
            <person name="Goeker M."/>
        </authorList>
    </citation>
    <scope>NUCLEOTIDE SEQUENCE [LARGE SCALE GENOMIC DNA]</scope>
    <source>
        <strain evidence="18 19">DSM 4868</strain>
    </source>
</reference>
<feature type="binding site" evidence="14">
    <location>
        <position position="481"/>
    </location>
    <ligand>
        <name>Mo-bis(molybdopterin guanine dinucleotide)</name>
        <dbReference type="ChEBI" id="CHEBI:60539"/>
    </ligand>
</feature>
<dbReference type="InterPro" id="IPR006655">
    <property type="entry name" value="Mopterin_OxRdtase_prok_CS"/>
</dbReference>
<evidence type="ECO:0000256" key="2">
    <source>
        <dbReference type="ARBA" id="ARBA00010312"/>
    </source>
</evidence>
<protein>
    <recommendedName>
        <fullName evidence="13">Dimethyl sulfoxide/trimethylamine N-oxide reductase</fullName>
        <ecNumber evidence="3">1.7.2.3</ecNumber>
        <ecNumber evidence="12">1.8.5.3</ecNumber>
    </recommendedName>
</protein>
<name>A0A4R2KDE9_9RHOB</name>
<dbReference type="InterPro" id="IPR006658">
    <property type="entry name" value="BisC"/>
</dbReference>
<dbReference type="InterPro" id="IPR009010">
    <property type="entry name" value="Asp_de-COase-like_dom_sf"/>
</dbReference>
<feature type="binding site" evidence="14">
    <location>
        <position position="366"/>
    </location>
    <ligand>
        <name>Mo-bis(molybdopterin guanine dinucleotide)</name>
        <dbReference type="ChEBI" id="CHEBI:60539"/>
    </ligand>
</feature>
<evidence type="ECO:0000256" key="12">
    <source>
        <dbReference type="ARBA" id="ARBA00066451"/>
    </source>
</evidence>
<evidence type="ECO:0000256" key="7">
    <source>
        <dbReference type="ARBA" id="ARBA00022764"/>
    </source>
</evidence>
<dbReference type="Pfam" id="PF00384">
    <property type="entry name" value="Molybdopterin"/>
    <property type="match status" value="1"/>
</dbReference>
<dbReference type="GO" id="GO:0050626">
    <property type="term" value="F:trimethylamine-N-oxide reductase (cytochrome c) activity"/>
    <property type="evidence" value="ECO:0007669"/>
    <property type="project" value="UniProtKB-EC"/>
</dbReference>
<dbReference type="InterPro" id="IPR006656">
    <property type="entry name" value="Mopterin_OxRdtase"/>
</dbReference>
<dbReference type="InterPro" id="IPR041954">
    <property type="entry name" value="CT_DMSOR/BSOR/TMAOR"/>
</dbReference>
<feature type="binding site" evidence="14">
    <location>
        <position position="524"/>
    </location>
    <ligand>
        <name>Mo-bis(molybdopterin guanine dinucleotide)</name>
        <dbReference type="ChEBI" id="CHEBI:60539"/>
    </ligand>
</feature>
<dbReference type="Gene3D" id="2.40.40.20">
    <property type="match status" value="1"/>
</dbReference>
<gene>
    <name evidence="18" type="ORF">EV655_1303</name>
</gene>
<keyword evidence="4 14" id="KW-0500">Molybdenum</keyword>
<dbReference type="EMBL" id="SLWW01000030">
    <property type="protein sequence ID" value="TCO68259.1"/>
    <property type="molecule type" value="Genomic_DNA"/>
</dbReference>
<dbReference type="InterPro" id="IPR019546">
    <property type="entry name" value="TAT_signal_bac_arc"/>
</dbReference>
<dbReference type="GO" id="GO:0043546">
    <property type="term" value="F:molybdopterin cofactor binding"/>
    <property type="evidence" value="ECO:0007669"/>
    <property type="project" value="InterPro"/>
</dbReference>
<dbReference type="CDD" id="cd02769">
    <property type="entry name" value="MopB_DMSOR-BSOR-TMAOR"/>
    <property type="match status" value="1"/>
</dbReference>
<dbReference type="RefSeq" id="WP_132546791.1">
    <property type="nucleotide sequence ID" value="NZ_SLWW01000030.1"/>
</dbReference>
<dbReference type="NCBIfam" id="NF011682">
    <property type="entry name" value="PRK15102.1"/>
    <property type="match status" value="1"/>
</dbReference>
<dbReference type="PANTHER" id="PTHR43742">
    <property type="entry name" value="TRIMETHYLAMINE-N-OXIDE REDUCTASE"/>
    <property type="match status" value="1"/>
</dbReference>
<dbReference type="PANTHER" id="PTHR43742:SF10">
    <property type="entry name" value="TRIMETHYLAMINE-N-OXIDE REDUCTASE 2"/>
    <property type="match status" value="1"/>
</dbReference>